<dbReference type="InterPro" id="IPR013766">
    <property type="entry name" value="Thioredoxin_domain"/>
</dbReference>
<feature type="chain" id="PRO_5012128331" evidence="1">
    <location>
        <begin position="20"/>
        <end position="160"/>
    </location>
</feature>
<dbReference type="OrthoDB" id="9815205at2"/>
<reference evidence="3 4" key="1">
    <citation type="journal article" date="2017" name="Infect. Genet. Evol.">
        <title>Comparative genome analysis of fish pathogen Flavobacterium columnare reveals extensive sequence diversity within the species.</title>
        <authorList>
            <person name="Kayansamruaj P."/>
            <person name="Dong H.T."/>
            <person name="Hirono I."/>
            <person name="Kondo H."/>
            <person name="Senapin S."/>
            <person name="Rodkhum C."/>
        </authorList>
    </citation>
    <scope>NUCLEOTIDE SEQUENCE [LARGE SCALE GENOMIC DNA]</scope>
    <source>
        <strain evidence="3 4">1214</strain>
    </source>
</reference>
<sequence length="160" mass="18575">MLKTIKSLFFFLTVSAAVAQQKMPDLILKDLENKDVSIKKDFVEKDKLYIFSFWATWCGPCIKELEEMAEIQDEWKQNLNLEIVAVSIDDSRTQKRVKPLVKGKDWNYKVLLDTNQDFKRAMGVVNPPFTMIIKNGKIVYTQNGYTPGSEQELYNKLKTL</sequence>
<dbReference type="AlphaFoldDB" id="A0A246GCE1"/>
<evidence type="ECO:0000313" key="3">
    <source>
        <dbReference type="EMBL" id="OWP78678.1"/>
    </source>
</evidence>
<dbReference type="EMBL" id="MTCY01000009">
    <property type="protein sequence ID" value="OWP78678.1"/>
    <property type="molecule type" value="Genomic_DNA"/>
</dbReference>
<dbReference type="InterPro" id="IPR013740">
    <property type="entry name" value="Redoxin"/>
</dbReference>
<feature type="domain" description="Thioredoxin" evidence="2">
    <location>
        <begin position="17"/>
        <end position="160"/>
    </location>
</feature>
<dbReference type="PROSITE" id="PS51352">
    <property type="entry name" value="THIOREDOXIN_2"/>
    <property type="match status" value="1"/>
</dbReference>
<name>A0A246GCE1_9FLAO</name>
<keyword evidence="1" id="KW-0732">Signal</keyword>
<dbReference type="PANTHER" id="PTHR42852:SF13">
    <property type="entry name" value="PROTEIN DIPZ"/>
    <property type="match status" value="1"/>
</dbReference>
<dbReference type="GO" id="GO:0016491">
    <property type="term" value="F:oxidoreductase activity"/>
    <property type="evidence" value="ECO:0007669"/>
    <property type="project" value="InterPro"/>
</dbReference>
<dbReference type="PANTHER" id="PTHR42852">
    <property type="entry name" value="THIOL:DISULFIDE INTERCHANGE PROTEIN DSBE"/>
    <property type="match status" value="1"/>
</dbReference>
<gene>
    <name evidence="3" type="ORF">BWK62_04775</name>
</gene>
<dbReference type="Pfam" id="PF08534">
    <property type="entry name" value="Redoxin"/>
    <property type="match status" value="1"/>
</dbReference>
<evidence type="ECO:0000313" key="4">
    <source>
        <dbReference type="Proteomes" id="UP000198034"/>
    </source>
</evidence>
<accession>A0A246GCE1</accession>
<dbReference type="CDD" id="cd02966">
    <property type="entry name" value="TlpA_like_family"/>
    <property type="match status" value="1"/>
</dbReference>
<dbReference type="InterPro" id="IPR036249">
    <property type="entry name" value="Thioredoxin-like_sf"/>
</dbReference>
<dbReference type="InterPro" id="IPR050553">
    <property type="entry name" value="Thioredoxin_ResA/DsbE_sf"/>
</dbReference>
<organism evidence="3 4">
    <name type="scientific">Flavobacterium columnare</name>
    <dbReference type="NCBI Taxonomy" id="996"/>
    <lineage>
        <taxon>Bacteria</taxon>
        <taxon>Pseudomonadati</taxon>
        <taxon>Bacteroidota</taxon>
        <taxon>Flavobacteriia</taxon>
        <taxon>Flavobacteriales</taxon>
        <taxon>Flavobacteriaceae</taxon>
        <taxon>Flavobacterium</taxon>
    </lineage>
</organism>
<dbReference type="Gene3D" id="3.40.30.10">
    <property type="entry name" value="Glutaredoxin"/>
    <property type="match status" value="1"/>
</dbReference>
<feature type="signal peptide" evidence="1">
    <location>
        <begin position="1"/>
        <end position="19"/>
    </location>
</feature>
<proteinExistence type="predicted"/>
<comment type="caution">
    <text evidence="3">The sequence shown here is derived from an EMBL/GenBank/DDBJ whole genome shotgun (WGS) entry which is preliminary data.</text>
</comment>
<dbReference type="SUPFAM" id="SSF52833">
    <property type="entry name" value="Thioredoxin-like"/>
    <property type="match status" value="1"/>
</dbReference>
<protein>
    <submittedName>
        <fullName evidence="3">Thiol:disulfide interchange protein</fullName>
    </submittedName>
</protein>
<evidence type="ECO:0000256" key="1">
    <source>
        <dbReference type="SAM" id="SignalP"/>
    </source>
</evidence>
<dbReference type="Proteomes" id="UP000198034">
    <property type="component" value="Unassembled WGS sequence"/>
</dbReference>
<evidence type="ECO:0000259" key="2">
    <source>
        <dbReference type="PROSITE" id="PS51352"/>
    </source>
</evidence>